<protein>
    <submittedName>
        <fullName evidence="2">Putative secreted protein</fullName>
    </submittedName>
</protein>
<evidence type="ECO:0000256" key="1">
    <source>
        <dbReference type="SAM" id="SignalP"/>
    </source>
</evidence>
<accession>A0A6B0V1M7</accession>
<feature type="signal peptide" evidence="1">
    <location>
        <begin position="1"/>
        <end position="21"/>
    </location>
</feature>
<name>A0A6B0V1M7_IXORI</name>
<sequence length="192" mass="20757">MNSHSLPMPLLCLASIRVSFGLFARRSVCPVVVFAQAAACAPTVRLVFRAGAAVWDLQRVEEVLEGPILLWVIEWFREASDVARCRAAAEVSLNLLVEHVAVGRGDVAELLGAESAQVVASHVAEHVDLLFGQLDLVVAQPGQKPGEDVAGLPVLDRDPLPPVALQVQHVARKRVAFKWYGPRGGHEVHCVL</sequence>
<reference evidence="2" key="1">
    <citation type="submission" date="2019-12" db="EMBL/GenBank/DDBJ databases">
        <title>An insight into the sialome of adult female Ixodes ricinus ticks feeding for 6 days.</title>
        <authorList>
            <person name="Perner J."/>
            <person name="Ribeiro J.M.C."/>
        </authorList>
    </citation>
    <scope>NUCLEOTIDE SEQUENCE</scope>
    <source>
        <strain evidence="2">Semi-engorged</strain>
        <tissue evidence="2">Salivary glands</tissue>
    </source>
</reference>
<feature type="chain" id="PRO_5025460979" evidence="1">
    <location>
        <begin position="22"/>
        <end position="192"/>
    </location>
</feature>
<organism evidence="2">
    <name type="scientific">Ixodes ricinus</name>
    <name type="common">Common tick</name>
    <name type="synonym">Acarus ricinus</name>
    <dbReference type="NCBI Taxonomy" id="34613"/>
    <lineage>
        <taxon>Eukaryota</taxon>
        <taxon>Metazoa</taxon>
        <taxon>Ecdysozoa</taxon>
        <taxon>Arthropoda</taxon>
        <taxon>Chelicerata</taxon>
        <taxon>Arachnida</taxon>
        <taxon>Acari</taxon>
        <taxon>Parasitiformes</taxon>
        <taxon>Ixodida</taxon>
        <taxon>Ixodoidea</taxon>
        <taxon>Ixodidae</taxon>
        <taxon>Ixodinae</taxon>
        <taxon>Ixodes</taxon>
    </lineage>
</organism>
<dbReference type="AlphaFoldDB" id="A0A6B0V1M7"/>
<keyword evidence="1" id="KW-0732">Signal</keyword>
<dbReference type="EMBL" id="GIFC01013602">
    <property type="protein sequence ID" value="MXU95685.1"/>
    <property type="molecule type" value="Transcribed_RNA"/>
</dbReference>
<evidence type="ECO:0000313" key="2">
    <source>
        <dbReference type="EMBL" id="MXU95685.1"/>
    </source>
</evidence>
<proteinExistence type="predicted"/>